<reference evidence="1 2" key="1">
    <citation type="submission" date="2013-04" db="EMBL/GenBank/DDBJ databases">
        <title>Complete Genome Sequence of Cronobacter sakazakii Bacteriophage CR8.</title>
        <authorList>
            <person name="Kim Y."/>
            <person name="Shin H."/>
            <person name="Ryu S."/>
        </authorList>
    </citation>
    <scope>NUCLEOTIDE SEQUENCE [LARGE SCALE GENOMIC DNA]</scope>
</reference>
<evidence type="ECO:0000313" key="2">
    <source>
        <dbReference type="Proteomes" id="UP000026984"/>
    </source>
</evidence>
<dbReference type="GeneID" id="19686946"/>
<proteinExistence type="predicted"/>
<accession>A0A060ACS5</accession>
<dbReference type="KEGG" id="vg:19686946"/>
<dbReference type="EMBL" id="KC954774">
    <property type="protein sequence ID" value="AIA64725.1"/>
    <property type="molecule type" value="Genomic_DNA"/>
</dbReference>
<gene>
    <name evidence="1" type="ORF">CR8_195</name>
</gene>
<sequence>MQDKPGYHLDKIEKRRFGSLGKIQEEVEELVDAHRQGSHVMILVEMSDLYGAMQGFLEENYPGFKMEDLKKFSGITRRAFENGHRG</sequence>
<organism evidence="1 2">
    <name type="scientific">Cronobacter phage CR8</name>
    <dbReference type="NCBI Taxonomy" id="1327934"/>
    <lineage>
        <taxon>Viruses</taxon>
        <taxon>Duplodnaviria</taxon>
        <taxon>Heunggongvirae</taxon>
        <taxon>Uroviricota</taxon>
        <taxon>Caudoviricetes</taxon>
        <taxon>Vequintavirinae</taxon>
        <taxon>Certrevirus</taxon>
        <taxon>Certrevirus CR8</taxon>
    </lineage>
</organism>
<protein>
    <submittedName>
        <fullName evidence="1">Uncharacterized protein</fullName>
    </submittedName>
</protein>
<keyword evidence="2" id="KW-1185">Reference proteome</keyword>
<dbReference type="Proteomes" id="UP000026984">
    <property type="component" value="Segment"/>
</dbReference>
<dbReference type="RefSeq" id="YP_009042432.1">
    <property type="nucleotide sequence ID" value="NC_024354.1"/>
</dbReference>
<name>A0A060ACS5_9CAUD</name>
<evidence type="ECO:0000313" key="1">
    <source>
        <dbReference type="EMBL" id="AIA64725.1"/>
    </source>
</evidence>